<dbReference type="OMA" id="SEETYEH"/>
<feature type="region of interest" description="Disordered" evidence="1">
    <location>
        <begin position="1"/>
        <end position="115"/>
    </location>
</feature>
<feature type="compositionally biased region" description="Basic and acidic residues" evidence="1">
    <location>
        <begin position="356"/>
        <end position="374"/>
    </location>
</feature>
<organism evidence="2 3">
    <name type="scientific">Echinococcus multilocularis</name>
    <name type="common">Fox tapeworm</name>
    <dbReference type="NCBI Taxonomy" id="6211"/>
    <lineage>
        <taxon>Eukaryota</taxon>
        <taxon>Metazoa</taxon>
        <taxon>Spiralia</taxon>
        <taxon>Lophotrochozoa</taxon>
        <taxon>Platyhelminthes</taxon>
        <taxon>Cestoda</taxon>
        <taxon>Eucestoda</taxon>
        <taxon>Cyclophyllidea</taxon>
        <taxon>Taeniidae</taxon>
        <taxon>Echinococcus</taxon>
    </lineage>
</organism>
<keyword evidence="3" id="KW-1185">Reference proteome</keyword>
<protein>
    <submittedName>
        <fullName evidence="2">Expressed conserved protein</fullName>
    </submittedName>
</protein>
<evidence type="ECO:0000256" key="1">
    <source>
        <dbReference type="SAM" id="MobiDB-lite"/>
    </source>
</evidence>
<dbReference type="OrthoDB" id="10386926at2759"/>
<evidence type="ECO:0000313" key="2">
    <source>
        <dbReference type="EMBL" id="CDI97431.1"/>
    </source>
</evidence>
<evidence type="ECO:0000313" key="3">
    <source>
        <dbReference type="Proteomes" id="UP000017246"/>
    </source>
</evidence>
<proteinExistence type="predicted"/>
<reference evidence="2" key="1">
    <citation type="journal article" date="2013" name="Nature">
        <title>The genomes of four tapeworm species reveal adaptations to parasitism.</title>
        <authorList>
            <person name="Tsai I.J."/>
            <person name="Zarowiecki M."/>
            <person name="Holroyd N."/>
            <person name="Garciarrubio A."/>
            <person name="Sanchez-Flores A."/>
            <person name="Brooks K.L."/>
            <person name="Tracey A."/>
            <person name="Bobes R.J."/>
            <person name="Fragoso G."/>
            <person name="Sciutto E."/>
            <person name="Aslett M."/>
            <person name="Beasley H."/>
            <person name="Bennett H.M."/>
            <person name="Cai J."/>
            <person name="Camicia F."/>
            <person name="Clark R."/>
            <person name="Cucher M."/>
            <person name="De Silva N."/>
            <person name="Day T.A."/>
            <person name="Deplazes P."/>
            <person name="Estrada K."/>
            <person name="Fernandez C."/>
            <person name="Holland P.W."/>
            <person name="Hou J."/>
            <person name="Hu S."/>
            <person name="Huckvale T."/>
            <person name="Hung S.S."/>
            <person name="Kamenetzky L."/>
            <person name="Keane J.A."/>
            <person name="Kiss F."/>
            <person name="Koziol U."/>
            <person name="Lambert O."/>
            <person name="Liu K."/>
            <person name="Luo X."/>
            <person name="Luo Y."/>
            <person name="Macchiaroli N."/>
            <person name="Nichol S."/>
            <person name="Paps J."/>
            <person name="Parkinson J."/>
            <person name="Pouchkina-Stantcheva N."/>
            <person name="Riddiford N."/>
            <person name="Rosenzvit M."/>
            <person name="Salinas G."/>
            <person name="Wasmuth J.D."/>
            <person name="Zamanian M."/>
            <person name="Zheng Y."/>
            <person name="Cai X."/>
            <person name="Soberon X."/>
            <person name="Olson P.D."/>
            <person name="Laclette J.P."/>
            <person name="Brehm K."/>
            <person name="Berriman M."/>
            <person name="Garciarrubio A."/>
            <person name="Bobes R.J."/>
            <person name="Fragoso G."/>
            <person name="Sanchez-Flores A."/>
            <person name="Estrada K."/>
            <person name="Cevallos M.A."/>
            <person name="Morett E."/>
            <person name="Gonzalez V."/>
            <person name="Portillo T."/>
            <person name="Ochoa-Leyva A."/>
            <person name="Jose M.V."/>
            <person name="Sciutto E."/>
            <person name="Landa A."/>
            <person name="Jimenez L."/>
            <person name="Valdes V."/>
            <person name="Carrero J.C."/>
            <person name="Larralde C."/>
            <person name="Morales-Montor J."/>
            <person name="Limon-Lason J."/>
            <person name="Soberon X."/>
            <person name="Laclette J.P."/>
        </authorList>
    </citation>
    <scope>NUCLEOTIDE SEQUENCE [LARGE SCALE GENOMIC DNA]</scope>
</reference>
<sequence length="505" mass="58603">MPAQAPVMSKRIGDYQYERYDLSGGDSSPRRKEGPAIQQQGGEKRDTKPSQNRRRPQAGQGSDTDSGIYHVRSHTLLQRRQPPPRYNRPARDTYFDKVLNNSEASSEEGSENESSYICDDCKLDSAKPYLCRNCRMNPVSQWKQPRWPKQERNNDYEYLAGRPRMWRRAEYCDHRWDDDESVSEDGAAAAPPPRRAVPKPLEKPRRQSGPPRSRAPRPQKPDLLDYSYDSEDEYRPQNNKPRKPRAGTPRENIGSVNRRDPPHNRREHEYSDLQGDEDDYNSEPSAEVPPRRRSGPRGKDYNRKPSHSEGPPRRSKQQVVERKTTTRPSRQNNEDDVKIRRKPITDDFSSESWSEPSEHSENSEETYEHVERTRRPSRRPPRKEHFQYEDDEPQRHQYRPHRPQKGKPQGPPPGATVGRRMVNNNDPKIRSTGARTSNNPLSALFLVNANASFHLSHTNVDQRPPPPHTHTHTHTIRMTNPPIFLKSPLFFQTMNLLSVFDLCQS</sequence>
<feature type="compositionally biased region" description="Basic and acidic residues" evidence="1">
    <location>
        <begin position="11"/>
        <end position="21"/>
    </location>
</feature>
<dbReference type="EMBL" id="LN902844">
    <property type="protein sequence ID" value="CDI97431.1"/>
    <property type="molecule type" value="Genomic_DNA"/>
</dbReference>
<feature type="region of interest" description="Disordered" evidence="1">
    <location>
        <begin position="178"/>
        <end position="421"/>
    </location>
</feature>
<reference evidence="2" key="2">
    <citation type="submission" date="2015-11" db="EMBL/GenBank/DDBJ databases">
        <authorList>
            <person name="Zhang Y."/>
            <person name="Guo Z."/>
        </authorList>
    </citation>
    <scope>NUCLEOTIDE SEQUENCE</scope>
</reference>
<name>A0A087VYL6_ECHMU</name>
<feature type="compositionally biased region" description="Basic and acidic residues" evidence="1">
    <location>
        <begin position="257"/>
        <end position="271"/>
    </location>
</feature>
<feature type="compositionally biased region" description="Basic residues" evidence="1">
    <location>
        <begin position="396"/>
        <end position="405"/>
    </location>
</feature>
<dbReference type="Proteomes" id="UP000017246">
    <property type="component" value="Unassembled WGS sequence"/>
</dbReference>
<feature type="region of interest" description="Disordered" evidence="1">
    <location>
        <begin position="141"/>
        <end position="160"/>
    </location>
</feature>
<dbReference type="AlphaFoldDB" id="A0A087VYL6"/>
<feature type="compositionally biased region" description="Basic and acidic residues" evidence="1">
    <location>
        <begin position="297"/>
        <end position="312"/>
    </location>
</feature>
<accession>A0A087VYL6</accession>
<gene>
    <name evidence="2" type="ORF">EmuJ_000120800</name>
</gene>